<evidence type="ECO:0000313" key="2">
    <source>
        <dbReference type="EMBL" id="AEI35241.1"/>
    </source>
</evidence>
<sequence length="163" mass="18416">MNSKINKIFSKNFLIVSVLSVFFVLLTSCATDDGYQGQPLPVIKHGYSKKKQIAYNIYGFKFENTPRGIYNILDKKPTQFLVNVYIGDNYGCKFIYTMNKDGKKEEISKTSSFESYLSGSNELLKLECKGEDSNIDYKIVVYANNTEYDKIGNLSYLVASGGL</sequence>
<feature type="chain" id="PRO_5046253998" description="Lipoprotein" evidence="1">
    <location>
        <begin position="31"/>
        <end position="163"/>
    </location>
</feature>
<dbReference type="PROSITE" id="PS51257">
    <property type="entry name" value="PROKAR_LIPOPROTEIN"/>
    <property type="match status" value="1"/>
</dbReference>
<evidence type="ECO:0000256" key="1">
    <source>
        <dbReference type="SAM" id="SignalP"/>
    </source>
</evidence>
<organism evidence="2 3">
    <name type="scientific">Francisella salina</name>
    <dbReference type="NCBI Taxonomy" id="573569"/>
    <lineage>
        <taxon>Bacteria</taxon>
        <taxon>Pseudomonadati</taxon>
        <taxon>Pseudomonadota</taxon>
        <taxon>Gammaproteobacteria</taxon>
        <taxon>Thiotrichales</taxon>
        <taxon>Francisellaceae</taxon>
        <taxon>Francisella</taxon>
    </lineage>
</organism>
<gene>
    <name evidence="2" type="ordered locus">F7308_0313</name>
</gene>
<dbReference type="EMBL" id="CP002872">
    <property type="protein sequence ID" value="AEI35241.1"/>
    <property type="molecule type" value="Genomic_DNA"/>
</dbReference>
<dbReference type="RefSeq" id="WP_013922094.1">
    <property type="nucleotide sequence ID" value="NC_015696.1"/>
</dbReference>
<proteinExistence type="predicted"/>
<feature type="signal peptide" evidence="1">
    <location>
        <begin position="1"/>
        <end position="30"/>
    </location>
</feature>
<name>A0ABM5M7Q9_FRAST</name>
<accession>A0ABM5M7Q9</accession>
<evidence type="ECO:0000313" key="3">
    <source>
        <dbReference type="Proteomes" id="UP000000490"/>
    </source>
</evidence>
<keyword evidence="3" id="KW-1185">Reference proteome</keyword>
<keyword evidence="1" id="KW-0732">Signal</keyword>
<reference evidence="2" key="1">
    <citation type="submission" date="2011-05" db="EMBL/GenBank/DDBJ databases">
        <authorList>
            <person name="Kuske C.R."/>
            <person name="Challacombe J.F."/>
            <person name="Siddaramappa S."/>
            <person name="Petersen J.M."/>
            <person name="Bruce D.C."/>
        </authorList>
    </citation>
    <scope>NUCLEOTIDE SEQUENCE</scope>
    <source>
        <strain evidence="2">TX077308</strain>
    </source>
</reference>
<evidence type="ECO:0008006" key="4">
    <source>
        <dbReference type="Google" id="ProtNLM"/>
    </source>
</evidence>
<dbReference type="Proteomes" id="UP000000490">
    <property type="component" value="Chromosome"/>
</dbReference>
<protein>
    <recommendedName>
        <fullName evidence="4">Lipoprotein</fullName>
    </recommendedName>
</protein>